<accession>A0A143QK44</accession>
<reference evidence="1 2" key="1">
    <citation type="journal article" date="2016" name="Genome Announc.">
        <title>Complete Genome and Plasmid Sequences for Rhodococcus fascians D188 and Draft Sequences for Rhodococcus Isolates PBTS 1 and PBTS 2.</title>
        <authorList>
            <person name="Stamler R.A."/>
            <person name="Vereecke D."/>
            <person name="Zhang Y."/>
            <person name="Schilkey F."/>
            <person name="Devitt N."/>
            <person name="Randall J.J."/>
        </authorList>
    </citation>
    <scope>NUCLEOTIDE SEQUENCE [LARGE SCALE GENOMIC DNA]</scope>
    <source>
        <strain evidence="1 2">PBTS2</strain>
    </source>
</reference>
<reference evidence="2" key="2">
    <citation type="submission" date="2016-04" db="EMBL/GenBank/DDBJ databases">
        <title>Complete Genome and Plasmid Sequences for Rhodococcus fascians D188 and Draft Sequences for Rhodococcus spp. Isolates PBTS 1 and PBTS 2.</title>
        <authorList>
            <person name="Stamer R."/>
            <person name="Vereecke D."/>
            <person name="Zhang Y."/>
            <person name="Schilkey F."/>
            <person name="Devitt N."/>
            <person name="Randall J."/>
        </authorList>
    </citation>
    <scope>NUCLEOTIDE SEQUENCE [LARGE SCALE GENOMIC DNA]</scope>
    <source>
        <strain evidence="2">PBTS2</strain>
    </source>
</reference>
<evidence type="ECO:0000313" key="1">
    <source>
        <dbReference type="EMBL" id="AMY23515.1"/>
    </source>
</evidence>
<sequence length="66" mass="7536">MSDLDTEYRSARIDYERKLMRSPLAAQLRVVEQLMRLMMAEQGVLHPRDLVASALPPNMHPTLNSA</sequence>
<dbReference type="GeneID" id="93552337"/>
<dbReference type="AlphaFoldDB" id="A0A143QK44"/>
<protein>
    <submittedName>
        <fullName evidence="1">Uncharacterized protein</fullName>
    </submittedName>
</protein>
<proteinExistence type="predicted"/>
<evidence type="ECO:0000313" key="2">
    <source>
        <dbReference type="Proteomes" id="UP000076038"/>
    </source>
</evidence>
<dbReference type="Proteomes" id="UP000076038">
    <property type="component" value="Chromosome"/>
</dbReference>
<keyword evidence="2" id="KW-1185">Reference proteome</keyword>
<gene>
    <name evidence="1" type="ORF">A3Q41_02213</name>
</gene>
<dbReference type="OrthoDB" id="4475728at2"/>
<dbReference type="KEGG" id="rhs:A3Q41_02213"/>
<dbReference type="PATRIC" id="fig|1653479.3.peg.2242"/>
<organism evidence="1 2">
    <name type="scientific">Rhodococcoides fascians</name>
    <name type="common">Rhodococcus fascians</name>
    <dbReference type="NCBI Taxonomy" id="1828"/>
    <lineage>
        <taxon>Bacteria</taxon>
        <taxon>Bacillati</taxon>
        <taxon>Actinomycetota</taxon>
        <taxon>Actinomycetes</taxon>
        <taxon>Mycobacteriales</taxon>
        <taxon>Nocardiaceae</taxon>
        <taxon>Rhodococcoides</taxon>
    </lineage>
</organism>
<name>A0A143QK44_RHOFA</name>
<dbReference type="RefSeq" id="WP_027495568.1">
    <property type="nucleotide sequence ID" value="NZ_CP015220.1"/>
</dbReference>
<dbReference type="EMBL" id="CP015220">
    <property type="protein sequence ID" value="AMY23515.1"/>
    <property type="molecule type" value="Genomic_DNA"/>
</dbReference>